<accession>A0A5N5T075</accession>
<evidence type="ECO:0000313" key="1">
    <source>
        <dbReference type="EMBL" id="KAB7499854.1"/>
    </source>
</evidence>
<gene>
    <name evidence="1" type="ORF">Anas_13590</name>
</gene>
<dbReference type="EMBL" id="SEYY01016323">
    <property type="protein sequence ID" value="KAB7499854.1"/>
    <property type="molecule type" value="Genomic_DNA"/>
</dbReference>
<organism evidence="1 2">
    <name type="scientific">Armadillidium nasatum</name>
    <dbReference type="NCBI Taxonomy" id="96803"/>
    <lineage>
        <taxon>Eukaryota</taxon>
        <taxon>Metazoa</taxon>
        <taxon>Ecdysozoa</taxon>
        <taxon>Arthropoda</taxon>
        <taxon>Crustacea</taxon>
        <taxon>Multicrustacea</taxon>
        <taxon>Malacostraca</taxon>
        <taxon>Eumalacostraca</taxon>
        <taxon>Peracarida</taxon>
        <taxon>Isopoda</taxon>
        <taxon>Oniscidea</taxon>
        <taxon>Crinocheta</taxon>
        <taxon>Armadillidiidae</taxon>
        <taxon>Armadillidium</taxon>
    </lineage>
</organism>
<reference evidence="1 2" key="1">
    <citation type="journal article" date="2019" name="PLoS Biol.">
        <title>Sex chromosomes control vertical transmission of feminizing Wolbachia symbionts in an isopod.</title>
        <authorList>
            <person name="Becking T."/>
            <person name="Chebbi M.A."/>
            <person name="Giraud I."/>
            <person name="Moumen B."/>
            <person name="Laverre T."/>
            <person name="Caubet Y."/>
            <person name="Peccoud J."/>
            <person name="Gilbert C."/>
            <person name="Cordaux R."/>
        </authorList>
    </citation>
    <scope>NUCLEOTIDE SEQUENCE [LARGE SCALE GENOMIC DNA]</scope>
    <source>
        <strain evidence="1">ANa2</strain>
        <tissue evidence="1">Whole body excluding digestive tract and cuticle</tissue>
    </source>
</reference>
<name>A0A5N5T075_9CRUS</name>
<dbReference type="Proteomes" id="UP000326759">
    <property type="component" value="Unassembled WGS sequence"/>
</dbReference>
<sequence>MFRKKWILSFKIRHQIKRWRKTSSSYSQPSGL</sequence>
<dbReference type="AlphaFoldDB" id="A0A5N5T075"/>
<protein>
    <submittedName>
        <fullName evidence="1">Uncharacterized protein</fullName>
    </submittedName>
</protein>
<comment type="caution">
    <text evidence="1">The sequence shown here is derived from an EMBL/GenBank/DDBJ whole genome shotgun (WGS) entry which is preliminary data.</text>
</comment>
<keyword evidence="2" id="KW-1185">Reference proteome</keyword>
<evidence type="ECO:0000313" key="2">
    <source>
        <dbReference type="Proteomes" id="UP000326759"/>
    </source>
</evidence>
<proteinExistence type="predicted"/>